<sequence length="94" mass="11546">MKRFHETKLFRQFLPFMILIIGGSFFIQEFTKLKYKYSKVTSQDFKMEMKKKGIEMKKSYTLEEEYEKIKILDIDNWENVRIPRPWEEPNSPNN</sequence>
<protein>
    <recommendedName>
        <fullName evidence="3">Cytochrome c oxidase assembly protein COX16 homolog, mitochondrial</fullName>
    </recommendedName>
</protein>
<evidence type="ECO:0000256" key="5">
    <source>
        <dbReference type="ARBA" id="ARBA00022792"/>
    </source>
</evidence>
<keyword evidence="8 9" id="KW-0472">Membrane</keyword>
<organism evidence="10 11">
    <name type="scientific">Apis cerana cerana</name>
    <name type="common">Oriental honeybee</name>
    <dbReference type="NCBI Taxonomy" id="94128"/>
    <lineage>
        <taxon>Eukaryota</taxon>
        <taxon>Metazoa</taxon>
        <taxon>Ecdysozoa</taxon>
        <taxon>Arthropoda</taxon>
        <taxon>Hexapoda</taxon>
        <taxon>Insecta</taxon>
        <taxon>Pterygota</taxon>
        <taxon>Neoptera</taxon>
        <taxon>Endopterygota</taxon>
        <taxon>Hymenoptera</taxon>
        <taxon>Apocrita</taxon>
        <taxon>Aculeata</taxon>
        <taxon>Apoidea</taxon>
        <taxon>Anthophila</taxon>
        <taxon>Apidae</taxon>
        <taxon>Apis</taxon>
    </lineage>
</organism>
<dbReference type="PANTHER" id="PTHR17130">
    <property type="entry name" value="MITOCHONDRIAL OUTER MEMBRANE PROTEIN 25"/>
    <property type="match status" value="1"/>
</dbReference>
<keyword evidence="6 9" id="KW-1133">Transmembrane helix</keyword>
<dbReference type="Proteomes" id="UP000242457">
    <property type="component" value="Unassembled WGS sequence"/>
</dbReference>
<evidence type="ECO:0000256" key="1">
    <source>
        <dbReference type="ARBA" id="ARBA00004434"/>
    </source>
</evidence>
<keyword evidence="11" id="KW-1185">Reference proteome</keyword>
<evidence type="ECO:0000256" key="2">
    <source>
        <dbReference type="ARBA" id="ARBA00008370"/>
    </source>
</evidence>
<dbReference type="AlphaFoldDB" id="A0A2A3EHR8"/>
<accession>A0A2A3EHR8</accession>
<evidence type="ECO:0000256" key="6">
    <source>
        <dbReference type="ARBA" id="ARBA00022989"/>
    </source>
</evidence>
<dbReference type="Pfam" id="PF14138">
    <property type="entry name" value="COX16"/>
    <property type="match status" value="1"/>
</dbReference>
<comment type="similarity">
    <text evidence="2">Belongs to the COX16 family.</text>
</comment>
<gene>
    <name evidence="10" type="ORF">APICC_02596</name>
</gene>
<proteinExistence type="inferred from homology"/>
<feature type="transmembrane region" description="Helical" evidence="9">
    <location>
        <begin position="12"/>
        <end position="30"/>
    </location>
</feature>
<comment type="subcellular location">
    <subcellularLocation>
        <location evidence="1">Mitochondrion inner membrane</location>
        <topology evidence="1">Single-pass membrane protein</topology>
    </subcellularLocation>
</comment>
<keyword evidence="7" id="KW-0496">Mitochondrion</keyword>
<dbReference type="PANTHER" id="PTHR17130:SF14">
    <property type="entry name" value="CYTOCHROME C OXIDASE ASSEMBLY PROTEIN COX16 HOMOLOG, MITOCHONDRIAL"/>
    <property type="match status" value="1"/>
</dbReference>
<evidence type="ECO:0000256" key="7">
    <source>
        <dbReference type="ARBA" id="ARBA00023128"/>
    </source>
</evidence>
<evidence type="ECO:0000313" key="11">
    <source>
        <dbReference type="Proteomes" id="UP000242457"/>
    </source>
</evidence>
<dbReference type="OrthoDB" id="5516033at2759"/>
<dbReference type="EMBL" id="KZ288253">
    <property type="protein sequence ID" value="PBC31014.1"/>
    <property type="molecule type" value="Genomic_DNA"/>
</dbReference>
<dbReference type="STRING" id="94128.A0A2A3EHR8"/>
<name>A0A2A3EHR8_APICC</name>
<dbReference type="InterPro" id="IPR020164">
    <property type="entry name" value="Cyt_c_Oxase_assmbl_COX16"/>
</dbReference>
<evidence type="ECO:0000313" key="10">
    <source>
        <dbReference type="EMBL" id="PBC31014.1"/>
    </source>
</evidence>
<evidence type="ECO:0000256" key="3">
    <source>
        <dbReference type="ARBA" id="ARBA00021814"/>
    </source>
</evidence>
<dbReference type="GO" id="GO:0005743">
    <property type="term" value="C:mitochondrial inner membrane"/>
    <property type="evidence" value="ECO:0007669"/>
    <property type="project" value="UniProtKB-SubCell"/>
</dbReference>
<keyword evidence="5" id="KW-0999">Mitochondrion inner membrane</keyword>
<reference evidence="10 11" key="1">
    <citation type="submission" date="2014-07" db="EMBL/GenBank/DDBJ databases">
        <title>Genomic and transcriptomic analysis on Apis cerana provide comprehensive insights into honey bee biology.</title>
        <authorList>
            <person name="Diao Q."/>
            <person name="Sun L."/>
            <person name="Zheng H."/>
            <person name="Zheng H."/>
            <person name="Xu S."/>
            <person name="Wang S."/>
            <person name="Zeng Z."/>
            <person name="Hu F."/>
            <person name="Su S."/>
            <person name="Wu J."/>
        </authorList>
    </citation>
    <scope>NUCLEOTIDE SEQUENCE [LARGE SCALE GENOMIC DNA]</scope>
    <source>
        <tissue evidence="10">Pupae without intestine</tissue>
    </source>
</reference>
<dbReference type="GO" id="GO:0033617">
    <property type="term" value="P:mitochondrial respiratory chain complex IV assembly"/>
    <property type="evidence" value="ECO:0007669"/>
    <property type="project" value="TreeGrafter"/>
</dbReference>
<evidence type="ECO:0000256" key="4">
    <source>
        <dbReference type="ARBA" id="ARBA00022692"/>
    </source>
</evidence>
<evidence type="ECO:0000256" key="8">
    <source>
        <dbReference type="ARBA" id="ARBA00023136"/>
    </source>
</evidence>
<keyword evidence="4 9" id="KW-0812">Transmembrane</keyword>
<evidence type="ECO:0000256" key="9">
    <source>
        <dbReference type="SAM" id="Phobius"/>
    </source>
</evidence>